<dbReference type="OrthoDB" id="9804366at2"/>
<organism evidence="6">
    <name type="scientific">Chelativorans sp. (strain BNC1)</name>
    <dbReference type="NCBI Taxonomy" id="266779"/>
    <lineage>
        <taxon>Bacteria</taxon>
        <taxon>Pseudomonadati</taxon>
        <taxon>Pseudomonadota</taxon>
        <taxon>Alphaproteobacteria</taxon>
        <taxon>Hyphomicrobiales</taxon>
        <taxon>Phyllobacteriaceae</taxon>
        <taxon>Chelativorans</taxon>
    </lineage>
</organism>
<keyword evidence="2" id="KW-0663">Pyridoxal phosphate</keyword>
<protein>
    <submittedName>
        <fullName evidence="6">Aminotransferase, class V</fullName>
    </submittedName>
</protein>
<evidence type="ECO:0000256" key="4">
    <source>
        <dbReference type="RuleBase" id="RU004504"/>
    </source>
</evidence>
<dbReference type="Gene3D" id="3.40.640.10">
    <property type="entry name" value="Type I PLP-dependent aspartate aminotransferase-like (Major domain)"/>
    <property type="match status" value="1"/>
</dbReference>
<dbReference type="InterPro" id="IPR015424">
    <property type="entry name" value="PyrdxlP-dep_Trfase"/>
</dbReference>
<dbReference type="GO" id="GO:0008483">
    <property type="term" value="F:transaminase activity"/>
    <property type="evidence" value="ECO:0007669"/>
    <property type="project" value="UniProtKB-KW"/>
</dbReference>
<keyword evidence="6" id="KW-0808">Transferase</keyword>
<dbReference type="STRING" id="266779.Meso_2373"/>
<evidence type="ECO:0000256" key="1">
    <source>
        <dbReference type="ARBA" id="ARBA00001933"/>
    </source>
</evidence>
<dbReference type="KEGG" id="mes:Meso_2373"/>
<sequence length="378" mass="42001">MNLAEARSDFPIVYRRAYLNACSLMPLSNRVVGAVHAQLGDLQLNGRNNSPHRIRFAEEHIRPAIARLIGAVPAEIAFVKNTTEGLNIVANGIDWREGDNVVIANIEYPSNVYCWLNLARRGVEIRWIDAKAAGGRVTVDDVARQIDSRTRLVSVSCVQFSTGFRQDMEATGDLCRERGVLLNYDAIQAAGVLEIDASRTHFDFMSAGGHKWMGGPMGTGFFYCRASSLERLHPHGIGPGSMTNEETDIDYDIGLMQPDARRFEEALPNYPGLWGLHASLGTILALGPQVVEAHSLRLISRAIEGLKRKGYLIHSPQEERHRSGILTFRHPERSSEELNERLVEAGVDVTVRQGNLRIAPHFYNDDGDIDWLLEALPA</sequence>
<comment type="similarity">
    <text evidence="3">Belongs to the class-V pyridoxal-phosphate-dependent aminotransferase family.</text>
</comment>
<feature type="domain" description="Aminotransferase class V" evidence="5">
    <location>
        <begin position="31"/>
        <end position="354"/>
    </location>
</feature>
<dbReference type="InterPro" id="IPR015422">
    <property type="entry name" value="PyrdxlP-dep_Trfase_small"/>
</dbReference>
<dbReference type="InterPro" id="IPR020578">
    <property type="entry name" value="Aminotrans_V_PyrdxlP_BS"/>
</dbReference>
<dbReference type="PROSITE" id="PS00595">
    <property type="entry name" value="AA_TRANSFER_CLASS_5"/>
    <property type="match status" value="1"/>
</dbReference>
<dbReference type="PANTHER" id="PTHR43586:SF15">
    <property type="entry name" value="BLR3095 PROTEIN"/>
    <property type="match status" value="1"/>
</dbReference>
<dbReference type="eggNOG" id="COG0520">
    <property type="taxonomic scope" value="Bacteria"/>
</dbReference>
<evidence type="ECO:0000259" key="5">
    <source>
        <dbReference type="Pfam" id="PF00266"/>
    </source>
</evidence>
<comment type="cofactor">
    <cofactor evidence="1 4">
        <name>pyridoxal 5'-phosphate</name>
        <dbReference type="ChEBI" id="CHEBI:597326"/>
    </cofactor>
</comment>
<evidence type="ECO:0000256" key="3">
    <source>
        <dbReference type="RuleBase" id="RU004075"/>
    </source>
</evidence>
<keyword evidence="6" id="KW-0032">Aminotransferase</keyword>
<dbReference type="InterPro" id="IPR015421">
    <property type="entry name" value="PyrdxlP-dep_Trfase_major"/>
</dbReference>
<evidence type="ECO:0000313" key="6">
    <source>
        <dbReference type="EMBL" id="ABG63759.1"/>
    </source>
</evidence>
<dbReference type="InterPro" id="IPR000192">
    <property type="entry name" value="Aminotrans_V_dom"/>
</dbReference>
<proteinExistence type="inferred from homology"/>
<accession>Q11FR6</accession>
<dbReference type="PANTHER" id="PTHR43586">
    <property type="entry name" value="CYSTEINE DESULFURASE"/>
    <property type="match status" value="1"/>
</dbReference>
<dbReference type="EMBL" id="CP000390">
    <property type="protein sequence ID" value="ABG63759.1"/>
    <property type="molecule type" value="Genomic_DNA"/>
</dbReference>
<name>Q11FR6_CHESB</name>
<dbReference type="Gene3D" id="3.90.1150.10">
    <property type="entry name" value="Aspartate Aminotransferase, domain 1"/>
    <property type="match status" value="1"/>
</dbReference>
<reference evidence="6" key="1">
    <citation type="submission" date="2006-06" db="EMBL/GenBank/DDBJ databases">
        <title>Complete sequence of chromosome of Chelativorans sp. BNC1.</title>
        <authorList>
            <consortium name="US DOE Joint Genome Institute"/>
            <person name="Copeland A."/>
            <person name="Lucas S."/>
            <person name="Lapidus A."/>
            <person name="Barry K."/>
            <person name="Detter J.C."/>
            <person name="Glavina del Rio T."/>
            <person name="Hammon N."/>
            <person name="Israni S."/>
            <person name="Dalin E."/>
            <person name="Tice H."/>
            <person name="Pitluck S."/>
            <person name="Chertkov O."/>
            <person name="Brettin T."/>
            <person name="Bruce D."/>
            <person name="Han C."/>
            <person name="Tapia R."/>
            <person name="Gilna P."/>
            <person name="Schmutz J."/>
            <person name="Larimer F."/>
            <person name="Land M."/>
            <person name="Hauser L."/>
            <person name="Kyrpides N."/>
            <person name="Mikhailova N."/>
            <person name="Richardson P."/>
        </authorList>
    </citation>
    <scope>NUCLEOTIDE SEQUENCE</scope>
    <source>
        <strain evidence="6">BNC1</strain>
    </source>
</reference>
<gene>
    <name evidence="6" type="ordered locus">Meso_2373</name>
</gene>
<dbReference type="HOGENOM" id="CLU_003433_2_1_5"/>
<dbReference type="AlphaFoldDB" id="Q11FR6"/>
<evidence type="ECO:0000256" key="2">
    <source>
        <dbReference type="ARBA" id="ARBA00022898"/>
    </source>
</evidence>
<dbReference type="SUPFAM" id="SSF53383">
    <property type="entry name" value="PLP-dependent transferases"/>
    <property type="match status" value="1"/>
</dbReference>
<dbReference type="Pfam" id="PF00266">
    <property type="entry name" value="Aminotran_5"/>
    <property type="match status" value="1"/>
</dbReference>